<sequence length="68" mass="8027">MGLPDELEDVRMLLDQRSEIEFEWKLYTNPEIISCIPSKVLDNREMWDANVPLMVYTAVEMHESDQVL</sequence>
<dbReference type="Proteomes" id="UP000593579">
    <property type="component" value="Unassembled WGS sequence"/>
</dbReference>
<dbReference type="OrthoDB" id="1001962at2759"/>
<comment type="caution">
    <text evidence="1">The sequence shown here is derived from an EMBL/GenBank/DDBJ whole genome shotgun (WGS) entry which is preliminary data.</text>
</comment>
<evidence type="ECO:0000313" key="1">
    <source>
        <dbReference type="EMBL" id="MBA0736672.1"/>
    </source>
</evidence>
<dbReference type="EMBL" id="JABEZY010000004">
    <property type="protein sequence ID" value="MBA0736672.1"/>
    <property type="molecule type" value="Genomic_DNA"/>
</dbReference>
<reference evidence="1 2" key="1">
    <citation type="journal article" date="2019" name="Genome Biol. Evol.">
        <title>Insights into the evolution of the New World diploid cottons (Gossypium, subgenus Houzingenia) based on genome sequencing.</title>
        <authorList>
            <person name="Grover C.E."/>
            <person name="Arick M.A. 2nd"/>
            <person name="Thrash A."/>
            <person name="Conover J.L."/>
            <person name="Sanders W.S."/>
            <person name="Peterson D.G."/>
            <person name="Frelichowski J.E."/>
            <person name="Scheffler J.A."/>
            <person name="Scheffler B.E."/>
            <person name="Wendel J.F."/>
        </authorList>
    </citation>
    <scope>NUCLEOTIDE SEQUENCE [LARGE SCALE GENOMIC DNA]</scope>
    <source>
        <strain evidence="1">5</strain>
        <tissue evidence="1">Leaf</tissue>
    </source>
</reference>
<accession>A0A7J9BKE8</accession>
<protein>
    <submittedName>
        <fullName evidence="1">Uncharacterized protein</fullName>
    </submittedName>
</protein>
<organism evidence="1 2">
    <name type="scientific">Gossypium gossypioides</name>
    <name type="common">Mexican cotton</name>
    <name type="synonym">Selera gossypioides</name>
    <dbReference type="NCBI Taxonomy" id="34282"/>
    <lineage>
        <taxon>Eukaryota</taxon>
        <taxon>Viridiplantae</taxon>
        <taxon>Streptophyta</taxon>
        <taxon>Embryophyta</taxon>
        <taxon>Tracheophyta</taxon>
        <taxon>Spermatophyta</taxon>
        <taxon>Magnoliopsida</taxon>
        <taxon>eudicotyledons</taxon>
        <taxon>Gunneridae</taxon>
        <taxon>Pentapetalae</taxon>
        <taxon>rosids</taxon>
        <taxon>malvids</taxon>
        <taxon>Malvales</taxon>
        <taxon>Malvaceae</taxon>
        <taxon>Malvoideae</taxon>
        <taxon>Gossypium</taxon>
    </lineage>
</organism>
<gene>
    <name evidence="1" type="ORF">Gogos_010195</name>
</gene>
<proteinExistence type="predicted"/>
<name>A0A7J9BKE8_GOSGO</name>
<feature type="non-terminal residue" evidence="1">
    <location>
        <position position="1"/>
    </location>
</feature>
<keyword evidence="2" id="KW-1185">Reference proteome</keyword>
<evidence type="ECO:0000313" key="2">
    <source>
        <dbReference type="Proteomes" id="UP000593579"/>
    </source>
</evidence>
<dbReference type="AlphaFoldDB" id="A0A7J9BKE8"/>